<dbReference type="EMBL" id="BAUP01000029">
    <property type="protein sequence ID" value="GAJ45792.1"/>
    <property type="molecule type" value="Genomic_DNA"/>
</dbReference>
<dbReference type="AlphaFoldDB" id="A0A023DX32"/>
<evidence type="ECO:0000313" key="2">
    <source>
        <dbReference type="Proteomes" id="UP000024842"/>
    </source>
</evidence>
<keyword evidence="2" id="KW-1185">Reference proteome</keyword>
<name>A0A023DX32_9PROT</name>
<protein>
    <submittedName>
        <fullName evidence="1">Uncharacterized protein</fullName>
    </submittedName>
</protein>
<accession>A0A023DX32</accession>
<organism evidence="1 2">
    <name type="scientific">Holospora elegans E1</name>
    <dbReference type="NCBI Taxonomy" id="1427503"/>
    <lineage>
        <taxon>Bacteria</taxon>
        <taxon>Pseudomonadati</taxon>
        <taxon>Pseudomonadota</taxon>
        <taxon>Alphaproteobacteria</taxon>
        <taxon>Holosporales</taxon>
        <taxon>Holosporaceae</taxon>
        <taxon>Holospora</taxon>
    </lineage>
</organism>
<evidence type="ECO:0000313" key="1">
    <source>
        <dbReference type="EMBL" id="GAJ45792.1"/>
    </source>
</evidence>
<sequence>MLNKIFLISLFFVLSANTKIYAGLYEDLNKIKQSRFKDFTFPEIKYLRTDVKQKIFFLIKIS</sequence>
<comment type="caution">
    <text evidence="1">The sequence shown here is derived from an EMBL/GenBank/DDBJ whole genome shotgun (WGS) entry which is preliminary data.</text>
</comment>
<reference evidence="1 2" key="1">
    <citation type="journal article" date="2014" name="FEMS Microbiol. Lett.">
        <title>Draft genome sequences of three Holospora species (Holospora obtusa, Holospora undulata, and Holospora elegans), endonuclear symbiotic bacteria of the ciliate Paramecium caudatum.</title>
        <authorList>
            <person name="Dohra H."/>
            <person name="Tanaka K."/>
            <person name="Suzuki T."/>
            <person name="Fujishima M."/>
            <person name="Suzuki H."/>
        </authorList>
    </citation>
    <scope>NUCLEOTIDE SEQUENCE [LARGE SCALE GENOMIC DNA]</scope>
    <source>
        <strain evidence="1 2">E1</strain>
    </source>
</reference>
<proteinExistence type="predicted"/>
<gene>
    <name evidence="1" type="ORF">HE1_00101</name>
</gene>
<dbReference type="Proteomes" id="UP000024842">
    <property type="component" value="Unassembled WGS sequence"/>
</dbReference>